<dbReference type="GO" id="GO:0008270">
    <property type="term" value="F:zinc ion binding"/>
    <property type="evidence" value="ECO:0007669"/>
    <property type="project" value="InterPro"/>
</dbReference>
<evidence type="ECO:0000256" key="7">
    <source>
        <dbReference type="ARBA" id="ARBA00024843"/>
    </source>
</evidence>
<dbReference type="RefSeq" id="XP_031879034.2">
    <property type="nucleotide sequence ID" value="XM_032024169.2"/>
</dbReference>
<keyword evidence="4 11" id="KW-0862">Zinc</keyword>
<feature type="domain" description="Enoyl reductase (ER)" evidence="12">
    <location>
        <begin position="17"/>
        <end position="356"/>
    </location>
</feature>
<proteinExistence type="inferred from homology"/>
<dbReference type="Pfam" id="PF00107">
    <property type="entry name" value="ADH_zinc_N"/>
    <property type="match status" value="1"/>
</dbReference>
<organism evidence="13 14">
    <name type="scientific">Colletotrichum fructicola (strain Nara gc5)</name>
    <name type="common">Anthracnose fungus</name>
    <name type="synonym">Colletotrichum gloeosporioides (strain Nara gc5)</name>
    <dbReference type="NCBI Taxonomy" id="1213859"/>
    <lineage>
        <taxon>Eukaryota</taxon>
        <taxon>Fungi</taxon>
        <taxon>Dikarya</taxon>
        <taxon>Ascomycota</taxon>
        <taxon>Pezizomycotina</taxon>
        <taxon>Sordariomycetes</taxon>
        <taxon>Hypocreomycetidae</taxon>
        <taxon>Glomerellales</taxon>
        <taxon>Glomerellaceae</taxon>
        <taxon>Colletotrichum</taxon>
        <taxon>Colletotrichum gloeosporioides species complex</taxon>
    </lineage>
</organism>
<evidence type="ECO:0000256" key="3">
    <source>
        <dbReference type="ARBA" id="ARBA00022723"/>
    </source>
</evidence>
<evidence type="ECO:0000256" key="1">
    <source>
        <dbReference type="ARBA" id="ARBA00001947"/>
    </source>
</evidence>
<dbReference type="Proteomes" id="UP000011096">
    <property type="component" value="Unassembled WGS sequence"/>
</dbReference>
<evidence type="ECO:0000256" key="4">
    <source>
        <dbReference type="ARBA" id="ARBA00022833"/>
    </source>
</evidence>
<dbReference type="InterPro" id="IPR045306">
    <property type="entry name" value="SDH-like"/>
</dbReference>
<sequence>MTETSLPTSNKAVIWAGPKKLEIQERPVRPPGDNEVLVEIVATGICGSDCHNWESDKVSRQLVLGHESSGVIIQTGKSVKDRFVGQRVAVEPGFACMNCEFCVKGNPNICANLEYCGLDPTDGTLCQYFTCTASMTVPIPDSISWEEAGAIQPLAIAVQLARRASLNAHQTMAIFGCGPLGLLVLAVAKAYGVKKVIMFDIESSRTQFAETYGATVGIVPPKNEDPSVDSLSFYQQYAEELNSKHELGNGFDVTVEASGAESCIQMAVAMLKSGGICIQAGLGKPLASVPLFLVTAKELNIRGTVRYTPGCFTDAISLLERKLVDLKPLVTSTYPLTDAAQAFEAQHAKKDIKIIIMNQRSRPKS</sequence>
<comment type="caution">
    <text evidence="13">The sequence shown here is derived from an EMBL/GenBank/DDBJ whole genome shotgun (WGS) entry which is preliminary data.</text>
</comment>
<dbReference type="EMBL" id="ANPB02000003">
    <property type="protein sequence ID" value="KAF4486002.1"/>
    <property type="molecule type" value="Genomic_DNA"/>
</dbReference>
<dbReference type="GO" id="GO:0003939">
    <property type="term" value="F:L-iditol 2-dehydrogenase (NAD+) activity"/>
    <property type="evidence" value="ECO:0007669"/>
    <property type="project" value="TreeGrafter"/>
</dbReference>
<dbReference type="InterPro" id="IPR011032">
    <property type="entry name" value="GroES-like_sf"/>
</dbReference>
<reference evidence="13 14" key="2">
    <citation type="submission" date="2020-04" db="EMBL/GenBank/DDBJ databases">
        <title>Genome sequencing and assembly of multiple isolates from the Colletotrichum gloeosporioides species complex.</title>
        <authorList>
            <person name="Gan P."/>
            <person name="Shirasu K."/>
        </authorList>
    </citation>
    <scope>NUCLEOTIDE SEQUENCE [LARGE SCALE GENOMIC DNA]</scope>
    <source>
        <strain evidence="13 14">Nara gc5</strain>
    </source>
</reference>
<keyword evidence="5" id="KW-0560">Oxidoreductase</keyword>
<protein>
    <recommendedName>
        <fullName evidence="9">D-xylulose reductase</fullName>
        <ecNumber evidence="9">1.1.1.9</ecNumber>
    </recommendedName>
    <alternativeName>
        <fullName evidence="10">Xylitol dehydrogenase A</fullName>
    </alternativeName>
</protein>
<comment type="pathway">
    <text evidence="8">Carbohydrate degradation; L-arabinose degradation via L-arabinitol; D-xylulose 5-phosphate from L-arabinose (fungal route): step 4/5.</text>
</comment>
<evidence type="ECO:0000313" key="14">
    <source>
        <dbReference type="Proteomes" id="UP000011096"/>
    </source>
</evidence>
<dbReference type="Gene3D" id="3.40.50.720">
    <property type="entry name" value="NAD(P)-binding Rossmann-like Domain"/>
    <property type="match status" value="1"/>
</dbReference>
<dbReference type="GO" id="GO:0006062">
    <property type="term" value="P:sorbitol catabolic process"/>
    <property type="evidence" value="ECO:0007669"/>
    <property type="project" value="TreeGrafter"/>
</dbReference>
<keyword evidence="6" id="KW-0520">NAD</keyword>
<keyword evidence="14" id="KW-1185">Reference proteome</keyword>
<name>A0A7J6J7W8_COLFN</name>
<evidence type="ECO:0000256" key="10">
    <source>
        <dbReference type="ARBA" id="ARBA00030139"/>
    </source>
</evidence>
<evidence type="ECO:0000256" key="9">
    <source>
        <dbReference type="ARBA" id="ARBA00026119"/>
    </source>
</evidence>
<dbReference type="InterPro" id="IPR002328">
    <property type="entry name" value="ADH_Zn_CS"/>
</dbReference>
<dbReference type="InterPro" id="IPR013154">
    <property type="entry name" value="ADH-like_N"/>
</dbReference>
<dbReference type="SUPFAM" id="SSF51735">
    <property type="entry name" value="NAD(P)-binding Rossmann-fold domains"/>
    <property type="match status" value="1"/>
</dbReference>
<dbReference type="GO" id="GO:0046526">
    <property type="term" value="F:D-xylulose reductase activity"/>
    <property type="evidence" value="ECO:0007669"/>
    <property type="project" value="UniProtKB-EC"/>
</dbReference>
<dbReference type="PROSITE" id="PS00059">
    <property type="entry name" value="ADH_ZINC"/>
    <property type="match status" value="1"/>
</dbReference>
<dbReference type="InterPro" id="IPR036291">
    <property type="entry name" value="NAD(P)-bd_dom_sf"/>
</dbReference>
<evidence type="ECO:0000313" key="13">
    <source>
        <dbReference type="EMBL" id="KAF4486002.1"/>
    </source>
</evidence>
<dbReference type="OrthoDB" id="1879366at2759"/>
<reference evidence="13 14" key="1">
    <citation type="submission" date="2012-08" db="EMBL/GenBank/DDBJ databases">
        <authorList>
            <person name="Gan P.H.P."/>
            <person name="Ikeda K."/>
            <person name="Irieda H."/>
            <person name="Narusaka M."/>
            <person name="O'Connell R.J."/>
            <person name="Narusaka Y."/>
            <person name="Takano Y."/>
            <person name="Kubo Y."/>
            <person name="Shirasu K."/>
        </authorList>
    </citation>
    <scope>NUCLEOTIDE SEQUENCE [LARGE SCALE GENOMIC DNA]</scope>
    <source>
        <strain evidence="13 14">Nara gc5</strain>
    </source>
</reference>
<dbReference type="CDD" id="cd05285">
    <property type="entry name" value="sorbitol_DH"/>
    <property type="match status" value="1"/>
</dbReference>
<evidence type="ECO:0000256" key="5">
    <source>
        <dbReference type="ARBA" id="ARBA00023002"/>
    </source>
</evidence>
<dbReference type="AlphaFoldDB" id="A0A7J6J7W8"/>
<evidence type="ECO:0000256" key="11">
    <source>
        <dbReference type="RuleBase" id="RU361277"/>
    </source>
</evidence>
<dbReference type="SUPFAM" id="SSF50129">
    <property type="entry name" value="GroES-like"/>
    <property type="match status" value="1"/>
</dbReference>
<comment type="cofactor">
    <cofactor evidence="1 11">
        <name>Zn(2+)</name>
        <dbReference type="ChEBI" id="CHEBI:29105"/>
    </cofactor>
</comment>
<evidence type="ECO:0000259" key="12">
    <source>
        <dbReference type="SMART" id="SM00829"/>
    </source>
</evidence>
<dbReference type="InterPro" id="IPR020843">
    <property type="entry name" value="ER"/>
</dbReference>
<dbReference type="PANTHER" id="PTHR43161:SF9">
    <property type="entry name" value="SORBITOL DEHYDROGENASE"/>
    <property type="match status" value="1"/>
</dbReference>
<comment type="function">
    <text evidence="7">Xylitol dehydrogenase which catalyzes the conversion of xylitol to D-xylulose. Xylose is a major component of hemicelluloses such as xylan. Most fungi utilize D-xylose via three enzymatic reactions, xylose reductase (XR), xylitol dehydrogenase (XDH), and xylulokinase, to form xylulose 5-phosphate, which enters pentose phosphate pathway.</text>
</comment>
<dbReference type="EC" id="1.1.1.9" evidence="9"/>
<dbReference type="SMART" id="SM00829">
    <property type="entry name" value="PKS_ER"/>
    <property type="match status" value="1"/>
</dbReference>
<gene>
    <name evidence="13" type="primary">xdhA-3</name>
    <name evidence="13" type="ORF">CGGC5_v005637</name>
</gene>
<accession>A0A7J6J7W8</accession>
<dbReference type="InParanoid" id="A0A7J6J7W8"/>
<evidence type="ECO:0000256" key="6">
    <source>
        <dbReference type="ARBA" id="ARBA00023027"/>
    </source>
</evidence>
<dbReference type="GeneID" id="43608338"/>
<dbReference type="Gene3D" id="3.90.180.10">
    <property type="entry name" value="Medium-chain alcohol dehydrogenases, catalytic domain"/>
    <property type="match status" value="1"/>
</dbReference>
<comment type="similarity">
    <text evidence="2 11">Belongs to the zinc-containing alcohol dehydrogenase family.</text>
</comment>
<evidence type="ECO:0000256" key="2">
    <source>
        <dbReference type="ARBA" id="ARBA00008072"/>
    </source>
</evidence>
<keyword evidence="3 11" id="KW-0479">Metal-binding</keyword>
<dbReference type="InterPro" id="IPR013149">
    <property type="entry name" value="ADH-like_C"/>
</dbReference>
<dbReference type="PANTHER" id="PTHR43161">
    <property type="entry name" value="SORBITOL DEHYDROGENASE"/>
    <property type="match status" value="1"/>
</dbReference>
<evidence type="ECO:0000256" key="8">
    <source>
        <dbReference type="ARBA" id="ARBA00025713"/>
    </source>
</evidence>
<dbReference type="Pfam" id="PF08240">
    <property type="entry name" value="ADH_N"/>
    <property type="match status" value="1"/>
</dbReference>